<accession>A0A813DVJ1</accession>
<dbReference type="Proteomes" id="UP000654075">
    <property type="component" value="Unassembled WGS sequence"/>
</dbReference>
<sequence>MSEQARRFIFGICYGFLPSLDGLFTYHCKGATPIHYRHTGAEEEQRPDFGPQGFLQVGGTWTWSPDRLNWFPTSTGQMTSGVFSGHGWRLAEDNARLVAFLDSFPVRPFFRAAVFLKQGAAMVSHQSLNSSLLCDFQAALVTDIPAVQPSTSCIALDAFTVHLYFLPALHLACSDVGWSITKQYVYHLAGMGLEAWDHMQPNASDDECVKSVWKMVCATYLPRAPAHCKVGESTHYQLPCQNVCGGYLEACAVQCCDESVQCAPE</sequence>
<evidence type="ECO:0000313" key="1">
    <source>
        <dbReference type="EMBL" id="CAE8590543.1"/>
    </source>
</evidence>
<gene>
    <name evidence="1" type="ORF">PGLA1383_LOCUS9263</name>
</gene>
<keyword evidence="2" id="KW-1185">Reference proteome</keyword>
<comment type="caution">
    <text evidence="1">The sequence shown here is derived from an EMBL/GenBank/DDBJ whole genome shotgun (WGS) entry which is preliminary data.</text>
</comment>
<reference evidence="1" key="1">
    <citation type="submission" date="2021-02" db="EMBL/GenBank/DDBJ databases">
        <authorList>
            <person name="Dougan E. K."/>
            <person name="Rhodes N."/>
            <person name="Thang M."/>
            <person name="Chan C."/>
        </authorList>
    </citation>
    <scope>NUCLEOTIDE SEQUENCE</scope>
</reference>
<dbReference type="OrthoDB" id="10293647at2759"/>
<dbReference type="AlphaFoldDB" id="A0A813DVJ1"/>
<name>A0A813DVJ1_POLGL</name>
<evidence type="ECO:0000313" key="2">
    <source>
        <dbReference type="Proteomes" id="UP000654075"/>
    </source>
</evidence>
<proteinExistence type="predicted"/>
<organism evidence="1 2">
    <name type="scientific">Polarella glacialis</name>
    <name type="common">Dinoflagellate</name>
    <dbReference type="NCBI Taxonomy" id="89957"/>
    <lineage>
        <taxon>Eukaryota</taxon>
        <taxon>Sar</taxon>
        <taxon>Alveolata</taxon>
        <taxon>Dinophyceae</taxon>
        <taxon>Suessiales</taxon>
        <taxon>Suessiaceae</taxon>
        <taxon>Polarella</taxon>
    </lineage>
</organism>
<dbReference type="EMBL" id="CAJNNV010004333">
    <property type="protein sequence ID" value="CAE8590543.1"/>
    <property type="molecule type" value="Genomic_DNA"/>
</dbReference>
<feature type="non-terminal residue" evidence="1">
    <location>
        <position position="1"/>
    </location>
</feature>
<protein>
    <submittedName>
        <fullName evidence="1">Uncharacterized protein</fullName>
    </submittedName>
</protein>